<evidence type="ECO:0000259" key="5">
    <source>
        <dbReference type="PROSITE" id="PS50011"/>
    </source>
</evidence>
<evidence type="ECO:0000313" key="6">
    <source>
        <dbReference type="EMBL" id="KAJ3509710.1"/>
    </source>
</evidence>
<name>A0A9W8K7V9_9AGAR</name>
<comment type="caution">
    <text evidence="6">The sequence shown here is derived from an EMBL/GenBank/DDBJ whole genome shotgun (WGS) entry which is preliminary data.</text>
</comment>
<dbReference type="GO" id="GO:0010181">
    <property type="term" value="F:FMN binding"/>
    <property type="evidence" value="ECO:0007669"/>
    <property type="project" value="InterPro"/>
</dbReference>
<dbReference type="SMART" id="SM00220">
    <property type="entry name" value="S_TKc"/>
    <property type="match status" value="1"/>
</dbReference>
<comment type="similarity">
    <text evidence="4">Belongs to the flavoredoxin family.</text>
</comment>
<dbReference type="SMART" id="SM00903">
    <property type="entry name" value="Flavin_Reduct"/>
    <property type="match status" value="1"/>
</dbReference>
<dbReference type="Gene3D" id="1.10.510.10">
    <property type="entry name" value="Transferase(Phosphotransferase) domain 1"/>
    <property type="match status" value="1"/>
</dbReference>
<protein>
    <recommendedName>
        <fullName evidence="5">Protein kinase domain-containing protein</fullName>
    </recommendedName>
</protein>
<dbReference type="InterPro" id="IPR012349">
    <property type="entry name" value="Split_barrel_FMN-bd"/>
</dbReference>
<dbReference type="EMBL" id="JANKHO010000456">
    <property type="protein sequence ID" value="KAJ3509710.1"/>
    <property type="molecule type" value="Genomic_DNA"/>
</dbReference>
<evidence type="ECO:0000256" key="2">
    <source>
        <dbReference type="ARBA" id="ARBA00022630"/>
    </source>
</evidence>
<dbReference type="Pfam" id="PF00069">
    <property type="entry name" value="Pkinase"/>
    <property type="match status" value="1"/>
</dbReference>
<keyword evidence="2" id="KW-0285">Flavoprotein</keyword>
<dbReference type="Pfam" id="PF01613">
    <property type="entry name" value="Flavin_Reduct"/>
    <property type="match status" value="1"/>
</dbReference>
<dbReference type="Gene3D" id="3.30.200.20">
    <property type="entry name" value="Phosphorylase Kinase, domain 1"/>
    <property type="match status" value="1"/>
</dbReference>
<dbReference type="GO" id="GO:0004672">
    <property type="term" value="F:protein kinase activity"/>
    <property type="evidence" value="ECO:0007669"/>
    <property type="project" value="InterPro"/>
</dbReference>
<dbReference type="PROSITE" id="PS50011">
    <property type="entry name" value="PROTEIN_KINASE_DOM"/>
    <property type="match status" value="1"/>
</dbReference>
<dbReference type="SUPFAM" id="SSF56112">
    <property type="entry name" value="Protein kinase-like (PK-like)"/>
    <property type="match status" value="1"/>
</dbReference>
<keyword evidence="3" id="KW-0288">FMN</keyword>
<dbReference type="Proteomes" id="UP001148786">
    <property type="component" value="Unassembled WGS sequence"/>
</dbReference>
<dbReference type="SUPFAM" id="SSF50475">
    <property type="entry name" value="FMN-binding split barrel"/>
    <property type="match status" value="1"/>
</dbReference>
<evidence type="ECO:0000256" key="4">
    <source>
        <dbReference type="ARBA" id="ARBA00038054"/>
    </source>
</evidence>
<keyword evidence="7" id="KW-1185">Reference proteome</keyword>
<dbReference type="InterPro" id="IPR002563">
    <property type="entry name" value="Flavin_Rdtase-like_dom"/>
</dbReference>
<dbReference type="AlphaFoldDB" id="A0A9W8K7V9"/>
<sequence length="618" mass="67542">MSYPEEPLDLSPVEGGGYYPANIRQKLNGDRYEIVRKLGYGPRSSTWLVWDSRDADYFAVKIFTIGASEQAKNIELPILKALDNIDASLRLPAFHGSFWEKSGDGDHLCIVTNPLSTSVQVLQEQAENQRLPVHVVQRVVRTVADALEGLHGAGIMHGGAKADNVLFSTATQPEFLKPILDSEPAPTISKIKKHVAVRSQPLVHDFKWNDKPKRVVDWPLILDNFGHAQRSIYKPEKNGGYSSAPETLLQQASCSPQTDIWMLGIMTFTLLTGNPPFYLSGNVSKQIATLRAALEDELPKEWLGDSKMKDYNATAHGYAPSIETGLEEALHKDDVAGAAAFVKGCLRLDPKKRFTATKCSDHEWLAAANACSSTEDGRAWAEGEKAGWKVVDTSKEDPRQLYAILLSGILPRPVAFVSSLSKDGVENLAPFSWFNEVSPRPAVLSFSCAYTSQGAKDTARNVRDTKGFTVNIISEPWIAQANICSIDTPPDVSEWAISGLTKAPSIQVKAPRVKESAFSMECELLQAIDITVPSTGEVTATLILGTIKYIHMRNDVVDPARGVADPSKLRPIARMGGVTYAKVSEGYALPRESWKEKEGEIRKALGSAIGGNERGSAL</sequence>
<dbReference type="InterPro" id="IPR000719">
    <property type="entry name" value="Prot_kinase_dom"/>
</dbReference>
<comment type="cofactor">
    <cofactor evidence="1">
        <name>FMN</name>
        <dbReference type="ChEBI" id="CHEBI:58210"/>
    </cofactor>
</comment>
<dbReference type="PANTHER" id="PTHR33798:SF5">
    <property type="entry name" value="FLAVIN REDUCTASE LIKE DOMAIN-CONTAINING PROTEIN"/>
    <property type="match status" value="1"/>
</dbReference>
<organism evidence="6 7">
    <name type="scientific">Agrocybe chaxingu</name>
    <dbReference type="NCBI Taxonomy" id="84603"/>
    <lineage>
        <taxon>Eukaryota</taxon>
        <taxon>Fungi</taxon>
        <taxon>Dikarya</taxon>
        <taxon>Basidiomycota</taxon>
        <taxon>Agaricomycotina</taxon>
        <taxon>Agaricomycetes</taxon>
        <taxon>Agaricomycetidae</taxon>
        <taxon>Agaricales</taxon>
        <taxon>Agaricineae</taxon>
        <taxon>Strophariaceae</taxon>
        <taxon>Agrocybe</taxon>
    </lineage>
</organism>
<dbReference type="PANTHER" id="PTHR33798">
    <property type="entry name" value="FLAVOPROTEIN OXYGENASE"/>
    <property type="match status" value="1"/>
</dbReference>
<evidence type="ECO:0000256" key="1">
    <source>
        <dbReference type="ARBA" id="ARBA00001917"/>
    </source>
</evidence>
<reference evidence="6" key="1">
    <citation type="submission" date="2022-07" db="EMBL/GenBank/DDBJ databases">
        <title>Genome Sequence of Agrocybe chaxingu.</title>
        <authorList>
            <person name="Buettner E."/>
        </authorList>
    </citation>
    <scope>NUCLEOTIDE SEQUENCE</scope>
    <source>
        <strain evidence="6">MP-N11</strain>
    </source>
</reference>
<feature type="domain" description="Protein kinase" evidence="5">
    <location>
        <begin position="32"/>
        <end position="365"/>
    </location>
</feature>
<dbReference type="Gene3D" id="2.30.110.10">
    <property type="entry name" value="Electron Transport, Fmn-binding Protein, Chain A"/>
    <property type="match status" value="1"/>
</dbReference>
<gene>
    <name evidence="6" type="ORF">NLJ89_g5078</name>
</gene>
<dbReference type="InterPro" id="IPR011009">
    <property type="entry name" value="Kinase-like_dom_sf"/>
</dbReference>
<proteinExistence type="inferred from homology"/>
<accession>A0A9W8K7V9</accession>
<dbReference type="GO" id="GO:0005524">
    <property type="term" value="F:ATP binding"/>
    <property type="evidence" value="ECO:0007669"/>
    <property type="project" value="InterPro"/>
</dbReference>
<evidence type="ECO:0000313" key="7">
    <source>
        <dbReference type="Proteomes" id="UP001148786"/>
    </source>
</evidence>
<evidence type="ECO:0000256" key="3">
    <source>
        <dbReference type="ARBA" id="ARBA00022643"/>
    </source>
</evidence>
<dbReference type="OrthoDB" id="5979581at2759"/>